<feature type="non-terminal residue" evidence="1">
    <location>
        <position position="1"/>
    </location>
</feature>
<gene>
    <name evidence="1" type="ORF">EK21DRAFT_62224</name>
</gene>
<dbReference type="OrthoDB" id="3786410at2759"/>
<dbReference type="AlphaFoldDB" id="A0A9P4LP35"/>
<evidence type="ECO:0008006" key="3">
    <source>
        <dbReference type="Google" id="ProtNLM"/>
    </source>
</evidence>
<name>A0A9P4LP35_9PLEO</name>
<dbReference type="EMBL" id="ML978177">
    <property type="protein sequence ID" value="KAF2031830.1"/>
    <property type="molecule type" value="Genomic_DNA"/>
</dbReference>
<dbReference type="InterPro" id="IPR011333">
    <property type="entry name" value="SKP1/BTB/POZ_sf"/>
</dbReference>
<keyword evidence="2" id="KW-1185">Reference proteome</keyword>
<comment type="caution">
    <text evidence="1">The sequence shown here is derived from an EMBL/GenBank/DDBJ whole genome shotgun (WGS) entry which is preliminary data.</text>
</comment>
<dbReference type="Proteomes" id="UP000799777">
    <property type="component" value="Unassembled WGS sequence"/>
</dbReference>
<proteinExistence type="predicted"/>
<evidence type="ECO:0000313" key="1">
    <source>
        <dbReference type="EMBL" id="KAF2031830.1"/>
    </source>
</evidence>
<protein>
    <recommendedName>
        <fullName evidence="3">BTB domain-containing protein</fullName>
    </recommendedName>
</protein>
<sequence>SLVNSFVLDKVGKAEHRRTLAVHENLVSDRSWSLKVKLVTMPVENNHKIVLFEDADPKAFALYVQYLCTSHVPSKPTIGVDITEHTSLCNLCILANDLDDTDAQNAACDAIYAKSTEIVENTYDALPHCEHINLIYKRTSGPCEARRLLVDLYTLKANGE</sequence>
<organism evidence="1 2">
    <name type="scientific">Setomelanomma holmii</name>
    <dbReference type="NCBI Taxonomy" id="210430"/>
    <lineage>
        <taxon>Eukaryota</taxon>
        <taxon>Fungi</taxon>
        <taxon>Dikarya</taxon>
        <taxon>Ascomycota</taxon>
        <taxon>Pezizomycotina</taxon>
        <taxon>Dothideomycetes</taxon>
        <taxon>Pleosporomycetidae</taxon>
        <taxon>Pleosporales</taxon>
        <taxon>Pleosporineae</taxon>
        <taxon>Phaeosphaeriaceae</taxon>
        <taxon>Setomelanomma</taxon>
    </lineage>
</organism>
<accession>A0A9P4LP35</accession>
<evidence type="ECO:0000313" key="2">
    <source>
        <dbReference type="Proteomes" id="UP000799777"/>
    </source>
</evidence>
<reference evidence="1" key="1">
    <citation type="journal article" date="2020" name="Stud. Mycol.">
        <title>101 Dothideomycetes genomes: a test case for predicting lifestyles and emergence of pathogens.</title>
        <authorList>
            <person name="Haridas S."/>
            <person name="Albert R."/>
            <person name="Binder M."/>
            <person name="Bloem J."/>
            <person name="Labutti K."/>
            <person name="Salamov A."/>
            <person name="Andreopoulos B."/>
            <person name="Baker S."/>
            <person name="Barry K."/>
            <person name="Bills G."/>
            <person name="Bluhm B."/>
            <person name="Cannon C."/>
            <person name="Castanera R."/>
            <person name="Culley D."/>
            <person name="Daum C."/>
            <person name="Ezra D."/>
            <person name="Gonzalez J."/>
            <person name="Henrissat B."/>
            <person name="Kuo A."/>
            <person name="Liang C."/>
            <person name="Lipzen A."/>
            <person name="Lutzoni F."/>
            <person name="Magnuson J."/>
            <person name="Mondo S."/>
            <person name="Nolan M."/>
            <person name="Ohm R."/>
            <person name="Pangilinan J."/>
            <person name="Park H.-J."/>
            <person name="Ramirez L."/>
            <person name="Alfaro M."/>
            <person name="Sun H."/>
            <person name="Tritt A."/>
            <person name="Yoshinaga Y."/>
            <person name="Zwiers L.-H."/>
            <person name="Turgeon B."/>
            <person name="Goodwin S."/>
            <person name="Spatafora J."/>
            <person name="Crous P."/>
            <person name="Grigoriev I."/>
        </authorList>
    </citation>
    <scope>NUCLEOTIDE SEQUENCE</scope>
    <source>
        <strain evidence="1">CBS 110217</strain>
    </source>
</reference>
<dbReference type="Gene3D" id="3.30.710.10">
    <property type="entry name" value="Potassium Channel Kv1.1, Chain A"/>
    <property type="match status" value="1"/>
</dbReference>